<evidence type="ECO:0000259" key="5">
    <source>
        <dbReference type="PROSITE" id="PS51034"/>
    </source>
</evidence>
<dbReference type="Gene3D" id="2.60.40.4100">
    <property type="entry name" value="Zona pellucida, ZP-C domain"/>
    <property type="match status" value="1"/>
</dbReference>
<feature type="domain" description="ZP" evidence="5">
    <location>
        <begin position="49"/>
        <end position="329"/>
    </location>
</feature>
<comment type="caution">
    <text evidence="6">The sequence shown here is derived from an EMBL/GenBank/DDBJ whole genome shotgun (WGS) entry which is preliminary data.</text>
</comment>
<dbReference type="PANTHER" id="PTHR14002:SF10">
    <property type="entry name" value="ZONA PELLUCIDA-LIKE DOMAIN-CONTAINING PROTEIN 1-RELATED"/>
    <property type="match status" value="1"/>
</dbReference>
<name>A0A9D2YEE0_NOTFU</name>
<dbReference type="InterPro" id="IPR042235">
    <property type="entry name" value="ZP-C_dom"/>
</dbReference>
<protein>
    <submittedName>
        <fullName evidence="6">Zona pellucida-like domain-containing protein 1</fullName>
    </submittedName>
</protein>
<dbReference type="Pfam" id="PF23344">
    <property type="entry name" value="ZP-N"/>
    <property type="match status" value="1"/>
</dbReference>
<reference evidence="6" key="1">
    <citation type="submission" date="2020-03" db="EMBL/GenBank/DDBJ databases">
        <title>Intra-Species Differences in Population Size shape Life History and Genome Evolution.</title>
        <authorList>
            <person name="Willemsen D."/>
            <person name="Cui R."/>
            <person name="Valenzano D.R."/>
        </authorList>
    </citation>
    <scope>NUCLEOTIDE SEQUENCE</scope>
    <source>
        <strain evidence="6">GRZ</strain>
        <tissue evidence="6">Whole</tissue>
    </source>
</reference>
<keyword evidence="3" id="KW-0472">Membrane</keyword>
<keyword evidence="3" id="KW-1133">Transmembrane helix</keyword>
<accession>A0A9D2YEE0</accession>
<dbReference type="PANTHER" id="PTHR14002">
    <property type="entry name" value="ENDOGLIN/TGF-BETA RECEPTOR TYPE III"/>
    <property type="match status" value="1"/>
</dbReference>
<evidence type="ECO:0000256" key="3">
    <source>
        <dbReference type="SAM" id="Phobius"/>
    </source>
</evidence>
<evidence type="ECO:0000313" key="7">
    <source>
        <dbReference type="Proteomes" id="UP000822369"/>
    </source>
</evidence>
<keyword evidence="3" id="KW-0812">Transmembrane</keyword>
<organism evidence="6 7">
    <name type="scientific">Nothobranchius furzeri</name>
    <name type="common">Turquoise killifish</name>
    <dbReference type="NCBI Taxonomy" id="105023"/>
    <lineage>
        <taxon>Eukaryota</taxon>
        <taxon>Metazoa</taxon>
        <taxon>Chordata</taxon>
        <taxon>Craniata</taxon>
        <taxon>Vertebrata</taxon>
        <taxon>Euteleostomi</taxon>
        <taxon>Actinopterygii</taxon>
        <taxon>Neopterygii</taxon>
        <taxon>Teleostei</taxon>
        <taxon>Neoteleostei</taxon>
        <taxon>Acanthomorphata</taxon>
        <taxon>Ovalentaria</taxon>
        <taxon>Atherinomorphae</taxon>
        <taxon>Cyprinodontiformes</taxon>
        <taxon>Nothobranchiidae</taxon>
        <taxon>Nothobranchius</taxon>
    </lineage>
</organism>
<evidence type="ECO:0000256" key="2">
    <source>
        <dbReference type="ARBA" id="ARBA00023157"/>
    </source>
</evidence>
<dbReference type="AlphaFoldDB" id="A0A9D2YEE0"/>
<dbReference type="SMART" id="SM00241">
    <property type="entry name" value="ZP"/>
    <property type="match status" value="1"/>
</dbReference>
<feature type="signal peptide" evidence="4">
    <location>
        <begin position="1"/>
        <end position="26"/>
    </location>
</feature>
<dbReference type="Proteomes" id="UP000822369">
    <property type="component" value="Chromosome 7"/>
</dbReference>
<dbReference type="InterPro" id="IPR001507">
    <property type="entry name" value="ZP_dom"/>
</dbReference>
<evidence type="ECO:0000256" key="1">
    <source>
        <dbReference type="ARBA" id="ARBA00022729"/>
    </source>
</evidence>
<dbReference type="InterPro" id="IPR055356">
    <property type="entry name" value="ZP-N"/>
</dbReference>
<feature type="chain" id="PRO_5038691176" evidence="4">
    <location>
        <begin position="27"/>
        <end position="409"/>
    </location>
</feature>
<proteinExistence type="predicted"/>
<keyword evidence="2" id="KW-1015">Disulfide bond</keyword>
<keyword evidence="1 4" id="KW-0732">Signal</keyword>
<dbReference type="InterPro" id="IPR055355">
    <property type="entry name" value="ZP-C"/>
</dbReference>
<gene>
    <name evidence="6" type="ORF">G4P62_006240</name>
</gene>
<dbReference type="EMBL" id="JAAVVJ010000007">
    <property type="protein sequence ID" value="KAF7218623.1"/>
    <property type="molecule type" value="Genomic_DNA"/>
</dbReference>
<dbReference type="PROSITE" id="PS51034">
    <property type="entry name" value="ZP_2"/>
    <property type="match status" value="1"/>
</dbReference>
<sequence>MLSHRSAMKRLWLAILVCLLSTQADAQIPLKCVTDPTNRAPDNTDITVNCGTQSMDLSIYLCPIYNSQYNESLMVLNNQISNPLCYGTADWTVSPPVLRFRFPINDTSLSSCANIYQITTQAGTGQWSDFSNVQTVNISGMVTAIDPSVGVISYRQQILYKFSCAYPLQYLLNNSQLSVSGANVAIRDNNASFISTLSMQLYKDRLYQEVLTIPPTGLKFLSKIYVEVKATNLTAKFNLLLDRCYATTSPLPMQSTYYDLFVGCQRDPNTVVETNGVSQTARFNFQAFRFVEQRNLTVSSFYLHCTTRLCDVATCSSLLPNCNAPVGRRKRAVAEDVPTSATITSQAISVNKDNTDTGTSTTAPGALPQLTYSRPEVAIIVCVIFLTFFVFGLTAYVVLYVRRRKQLIG</sequence>
<evidence type="ECO:0000313" key="6">
    <source>
        <dbReference type="EMBL" id="KAF7218623.1"/>
    </source>
</evidence>
<dbReference type="Pfam" id="PF00100">
    <property type="entry name" value="Zona_pellucida"/>
    <property type="match status" value="1"/>
</dbReference>
<evidence type="ECO:0000256" key="4">
    <source>
        <dbReference type="SAM" id="SignalP"/>
    </source>
</evidence>
<feature type="transmembrane region" description="Helical" evidence="3">
    <location>
        <begin position="377"/>
        <end position="401"/>
    </location>
</feature>